<name>A0A0E9UI85_ANGAN</name>
<sequence length="24" mass="2573">MSLFSIYVNITPMGQAMSSSVVPL</sequence>
<proteinExistence type="predicted"/>
<reference evidence="1" key="1">
    <citation type="submission" date="2014-11" db="EMBL/GenBank/DDBJ databases">
        <authorList>
            <person name="Amaro Gonzalez C."/>
        </authorList>
    </citation>
    <scope>NUCLEOTIDE SEQUENCE</scope>
</reference>
<protein>
    <submittedName>
        <fullName evidence="1">Uncharacterized protein</fullName>
    </submittedName>
</protein>
<dbReference type="EMBL" id="GBXM01043121">
    <property type="protein sequence ID" value="JAH65456.1"/>
    <property type="molecule type" value="Transcribed_RNA"/>
</dbReference>
<organism evidence="1">
    <name type="scientific">Anguilla anguilla</name>
    <name type="common">European freshwater eel</name>
    <name type="synonym">Muraena anguilla</name>
    <dbReference type="NCBI Taxonomy" id="7936"/>
    <lineage>
        <taxon>Eukaryota</taxon>
        <taxon>Metazoa</taxon>
        <taxon>Chordata</taxon>
        <taxon>Craniata</taxon>
        <taxon>Vertebrata</taxon>
        <taxon>Euteleostomi</taxon>
        <taxon>Actinopterygii</taxon>
        <taxon>Neopterygii</taxon>
        <taxon>Teleostei</taxon>
        <taxon>Anguilliformes</taxon>
        <taxon>Anguillidae</taxon>
        <taxon>Anguilla</taxon>
    </lineage>
</organism>
<accession>A0A0E9UI85</accession>
<dbReference type="AlphaFoldDB" id="A0A0E9UI85"/>
<reference evidence="1" key="2">
    <citation type="journal article" date="2015" name="Fish Shellfish Immunol.">
        <title>Early steps in the European eel (Anguilla anguilla)-Vibrio vulnificus interaction in the gills: Role of the RtxA13 toxin.</title>
        <authorList>
            <person name="Callol A."/>
            <person name="Pajuelo D."/>
            <person name="Ebbesson L."/>
            <person name="Teles M."/>
            <person name="MacKenzie S."/>
            <person name="Amaro C."/>
        </authorList>
    </citation>
    <scope>NUCLEOTIDE SEQUENCE</scope>
</reference>
<evidence type="ECO:0000313" key="1">
    <source>
        <dbReference type="EMBL" id="JAH65456.1"/>
    </source>
</evidence>